<gene>
    <name evidence="2" type="ORF">g.51127</name>
</gene>
<organism evidence="2">
    <name type="scientific">Graphocephala atropunctata</name>
    <dbReference type="NCBI Taxonomy" id="36148"/>
    <lineage>
        <taxon>Eukaryota</taxon>
        <taxon>Metazoa</taxon>
        <taxon>Ecdysozoa</taxon>
        <taxon>Arthropoda</taxon>
        <taxon>Hexapoda</taxon>
        <taxon>Insecta</taxon>
        <taxon>Pterygota</taxon>
        <taxon>Neoptera</taxon>
        <taxon>Paraneoptera</taxon>
        <taxon>Hemiptera</taxon>
        <taxon>Auchenorrhyncha</taxon>
        <taxon>Membracoidea</taxon>
        <taxon>Cicadellidae</taxon>
        <taxon>Cicadellinae</taxon>
        <taxon>Cicadellini</taxon>
        <taxon>Graphocephala</taxon>
    </lineage>
</organism>
<proteinExistence type="predicted"/>
<feature type="chain" id="PRO_5008588264" evidence="1">
    <location>
        <begin position="28"/>
        <end position="217"/>
    </location>
</feature>
<feature type="non-terminal residue" evidence="2">
    <location>
        <position position="1"/>
    </location>
</feature>
<dbReference type="EMBL" id="GEBQ01006184">
    <property type="protein sequence ID" value="JAT33793.1"/>
    <property type="molecule type" value="Transcribed_RNA"/>
</dbReference>
<sequence>KFRDLMLRMLRVTLVLVLVTAVSLVAAGDESSEESTTDQSTTATTPTAVSFLGKCPKNMYYDKNANVYQYLGSNQHVLLFDANLVGSDKWVAGGFIYNTTEKPGTYENLSYYKTNCSSNETTLFAKLLVSKYADGILRATIEGVSDVEIFGYFLIKTCEVSYLLLCTESGTATIDARFVVVTDSYDKIIDPCLLGHILDFDRRHFPGRSLRHVPGCY</sequence>
<dbReference type="AlphaFoldDB" id="A0A1B6MCY7"/>
<evidence type="ECO:0000256" key="1">
    <source>
        <dbReference type="SAM" id="SignalP"/>
    </source>
</evidence>
<name>A0A1B6MCY7_9HEMI</name>
<keyword evidence="1" id="KW-0732">Signal</keyword>
<evidence type="ECO:0000313" key="2">
    <source>
        <dbReference type="EMBL" id="JAT33793.1"/>
    </source>
</evidence>
<feature type="signal peptide" evidence="1">
    <location>
        <begin position="1"/>
        <end position="27"/>
    </location>
</feature>
<reference evidence="2" key="1">
    <citation type="submission" date="2015-11" db="EMBL/GenBank/DDBJ databases">
        <title>De novo transcriptome assembly of four potential Pierce s Disease insect vectors from Arizona vineyards.</title>
        <authorList>
            <person name="Tassone E.E."/>
        </authorList>
    </citation>
    <scope>NUCLEOTIDE SEQUENCE</scope>
</reference>
<protein>
    <submittedName>
        <fullName evidence="2">Uncharacterized protein</fullName>
    </submittedName>
</protein>
<accession>A0A1B6MCY7</accession>